<dbReference type="InterPro" id="IPR029760">
    <property type="entry name" value="GPX_CS"/>
</dbReference>
<accession>A0A7D5VDE8</accession>
<dbReference type="AlphaFoldDB" id="A0A7D5VDE8"/>
<dbReference type="PRINTS" id="PR01011">
    <property type="entry name" value="GLUTPROXDASE"/>
</dbReference>
<dbReference type="Gene3D" id="3.40.30.10">
    <property type="entry name" value="Glutaredoxin"/>
    <property type="match status" value="1"/>
</dbReference>
<reference evidence="6 7" key="1">
    <citation type="journal article" date="2016" name="Int. J. Syst. Evol. Microbiol.">
        <title>Chitinibacter fontanus sp. nov., isolated from a spring.</title>
        <authorList>
            <person name="Sheu S.Y."/>
            <person name="Li Y.S."/>
            <person name="Young C.C."/>
            <person name="Chen W.M."/>
        </authorList>
    </citation>
    <scope>NUCLEOTIDE SEQUENCE [LARGE SCALE GENOMIC DNA]</scope>
    <source>
        <strain evidence="6 7">STM-7</strain>
    </source>
</reference>
<dbReference type="PANTHER" id="PTHR11592">
    <property type="entry name" value="GLUTATHIONE PEROXIDASE"/>
    <property type="match status" value="1"/>
</dbReference>
<dbReference type="GO" id="GO:0004601">
    <property type="term" value="F:peroxidase activity"/>
    <property type="evidence" value="ECO:0007669"/>
    <property type="project" value="UniProtKB-KW"/>
</dbReference>
<evidence type="ECO:0000256" key="2">
    <source>
        <dbReference type="ARBA" id="ARBA00022559"/>
    </source>
</evidence>
<dbReference type="FunFam" id="3.40.30.10:FF:000010">
    <property type="entry name" value="Glutathione peroxidase"/>
    <property type="match status" value="1"/>
</dbReference>
<sequence length="159" mass="17853">MSALDEIALLTITGEPTSMAAYRGQVILVVNVASRCGFTPQYAGLQMLYQQYHTRGFTILAFPCNQFAWQEPADGDEIATFCQQQFAVQFPLFAKTNVNGRRAHPLFRYLKRAQAGCLGTKAIKWNFTKFLLDRQGHVVARFAPTTMPETLAEKIESLL</sequence>
<dbReference type="PIRSF" id="PIRSF000303">
    <property type="entry name" value="Glutathion_perox"/>
    <property type="match status" value="1"/>
</dbReference>
<name>A0A7D5VDE8_9NEIS</name>
<evidence type="ECO:0000313" key="7">
    <source>
        <dbReference type="Proteomes" id="UP000510822"/>
    </source>
</evidence>
<evidence type="ECO:0000313" key="6">
    <source>
        <dbReference type="EMBL" id="QLI83260.1"/>
    </source>
</evidence>
<keyword evidence="3 5" id="KW-0560">Oxidoreductase</keyword>
<evidence type="ECO:0000256" key="3">
    <source>
        <dbReference type="ARBA" id="ARBA00023002"/>
    </source>
</evidence>
<evidence type="ECO:0000256" key="5">
    <source>
        <dbReference type="RuleBase" id="RU000499"/>
    </source>
</evidence>
<organism evidence="6 7">
    <name type="scientific">Chitinibacter fontanus</name>
    <dbReference type="NCBI Taxonomy" id="1737446"/>
    <lineage>
        <taxon>Bacteria</taxon>
        <taxon>Pseudomonadati</taxon>
        <taxon>Pseudomonadota</taxon>
        <taxon>Betaproteobacteria</taxon>
        <taxon>Neisseriales</taxon>
        <taxon>Chitinibacteraceae</taxon>
        <taxon>Chitinibacter</taxon>
    </lineage>
</organism>
<dbReference type="GO" id="GO:0034599">
    <property type="term" value="P:cellular response to oxidative stress"/>
    <property type="evidence" value="ECO:0007669"/>
    <property type="project" value="TreeGrafter"/>
</dbReference>
<dbReference type="InterPro" id="IPR029759">
    <property type="entry name" value="GPX_AS"/>
</dbReference>
<dbReference type="Pfam" id="PF00255">
    <property type="entry name" value="GSHPx"/>
    <property type="match status" value="1"/>
</dbReference>
<dbReference type="SUPFAM" id="SSF52833">
    <property type="entry name" value="Thioredoxin-like"/>
    <property type="match status" value="1"/>
</dbReference>
<dbReference type="RefSeq" id="WP_180308809.1">
    <property type="nucleotide sequence ID" value="NZ_CP058952.1"/>
</dbReference>
<dbReference type="Proteomes" id="UP000510822">
    <property type="component" value="Chromosome"/>
</dbReference>
<dbReference type="PANTHER" id="PTHR11592:SF78">
    <property type="entry name" value="GLUTATHIONE PEROXIDASE"/>
    <property type="match status" value="1"/>
</dbReference>
<evidence type="ECO:0000256" key="1">
    <source>
        <dbReference type="ARBA" id="ARBA00006926"/>
    </source>
</evidence>
<keyword evidence="2 5" id="KW-0575">Peroxidase</keyword>
<feature type="active site" evidence="4">
    <location>
        <position position="36"/>
    </location>
</feature>
<dbReference type="InterPro" id="IPR000889">
    <property type="entry name" value="Glutathione_peroxidase"/>
</dbReference>
<gene>
    <name evidence="6" type="ORF">HZU75_11415</name>
</gene>
<dbReference type="EMBL" id="CP058952">
    <property type="protein sequence ID" value="QLI83260.1"/>
    <property type="molecule type" value="Genomic_DNA"/>
</dbReference>
<dbReference type="PROSITE" id="PS00763">
    <property type="entry name" value="GLUTATHIONE_PEROXID_2"/>
    <property type="match status" value="1"/>
</dbReference>
<dbReference type="CDD" id="cd00340">
    <property type="entry name" value="GSH_Peroxidase"/>
    <property type="match status" value="1"/>
</dbReference>
<comment type="similarity">
    <text evidence="1 5">Belongs to the glutathione peroxidase family.</text>
</comment>
<dbReference type="KEGG" id="cfon:HZU75_11415"/>
<evidence type="ECO:0000256" key="4">
    <source>
        <dbReference type="PIRSR" id="PIRSR000303-1"/>
    </source>
</evidence>
<dbReference type="InterPro" id="IPR036249">
    <property type="entry name" value="Thioredoxin-like_sf"/>
</dbReference>
<protein>
    <recommendedName>
        <fullName evidence="5">Glutathione peroxidase</fullName>
    </recommendedName>
</protein>
<dbReference type="PROSITE" id="PS51355">
    <property type="entry name" value="GLUTATHIONE_PEROXID_3"/>
    <property type="match status" value="1"/>
</dbReference>
<keyword evidence="7" id="KW-1185">Reference proteome</keyword>
<dbReference type="PROSITE" id="PS00460">
    <property type="entry name" value="GLUTATHIONE_PEROXID_1"/>
    <property type="match status" value="1"/>
</dbReference>
<proteinExistence type="inferred from homology"/>